<dbReference type="EMBL" id="PYXZ01000003">
    <property type="protein sequence ID" value="PUA81414.1"/>
    <property type="molecule type" value="Genomic_DNA"/>
</dbReference>
<proteinExistence type="predicted"/>
<gene>
    <name evidence="1" type="ORF">C7S10_10410</name>
</gene>
<comment type="caution">
    <text evidence="1">The sequence shown here is derived from an EMBL/GenBank/DDBJ whole genome shotgun (WGS) entry which is preliminary data.</text>
</comment>
<organism evidence="1 2">
    <name type="scientific">Nocardioides currus</name>
    <dbReference type="NCBI Taxonomy" id="2133958"/>
    <lineage>
        <taxon>Bacteria</taxon>
        <taxon>Bacillati</taxon>
        <taxon>Actinomycetota</taxon>
        <taxon>Actinomycetes</taxon>
        <taxon>Propionibacteriales</taxon>
        <taxon>Nocardioidaceae</taxon>
        <taxon>Nocardioides</taxon>
    </lineage>
</organism>
<evidence type="ECO:0000313" key="2">
    <source>
        <dbReference type="Proteomes" id="UP000244867"/>
    </source>
</evidence>
<dbReference type="Proteomes" id="UP000244867">
    <property type="component" value="Unassembled WGS sequence"/>
</dbReference>
<dbReference type="RefSeq" id="WP_108344355.1">
    <property type="nucleotide sequence ID" value="NZ_PYXZ01000003.1"/>
</dbReference>
<sequence length="81" mass="9141">MTKRNTVEPGNMTDRLRQLERLLAPRVVAPRAPADDLPAPLLAVERHQGRMYVFAGSEPRFRDVTLLQRAHAPREAEPEAS</sequence>
<dbReference type="AlphaFoldDB" id="A0A2R7YYN0"/>
<protein>
    <submittedName>
        <fullName evidence="1">Uncharacterized protein</fullName>
    </submittedName>
</protein>
<name>A0A2R7YYN0_9ACTN</name>
<accession>A0A2R7YYN0</accession>
<reference evidence="1 2" key="1">
    <citation type="submission" date="2018-03" db="EMBL/GenBank/DDBJ databases">
        <authorList>
            <person name="Keele B.F."/>
        </authorList>
    </citation>
    <scope>NUCLEOTIDE SEQUENCE [LARGE SCALE GENOMIC DNA]</scope>
    <source>
        <strain evidence="1 2">IB-3</strain>
    </source>
</reference>
<evidence type="ECO:0000313" key="1">
    <source>
        <dbReference type="EMBL" id="PUA81414.1"/>
    </source>
</evidence>
<keyword evidence="2" id="KW-1185">Reference proteome</keyword>